<dbReference type="EMBL" id="GL983976">
    <property type="protein sequence ID" value="EGR30588.1"/>
    <property type="molecule type" value="Genomic_DNA"/>
</dbReference>
<dbReference type="AlphaFoldDB" id="G0QW17"/>
<sequence>GLVYSKQCLKKPSEQYINSKKVDVNWPKNSKSNTLFLDLDETLIYIINPKEKPNHIITVRGEGNIELK</sequence>
<feature type="non-terminal residue" evidence="1">
    <location>
        <position position="68"/>
    </location>
</feature>
<reference evidence="1 2" key="1">
    <citation type="submission" date="2011-07" db="EMBL/GenBank/DDBJ databases">
        <authorList>
            <person name="Coyne R."/>
            <person name="Brami D."/>
            <person name="Johnson J."/>
            <person name="Hostetler J."/>
            <person name="Hannick L."/>
            <person name="Clark T."/>
            <person name="Cassidy-Hanley D."/>
            <person name="Inman J."/>
        </authorList>
    </citation>
    <scope>NUCLEOTIDE SEQUENCE [LARGE SCALE GENOMIC DNA]</scope>
    <source>
        <strain evidence="1 2">G5</strain>
    </source>
</reference>
<dbReference type="Proteomes" id="UP000008983">
    <property type="component" value="Unassembled WGS sequence"/>
</dbReference>
<evidence type="ECO:0000313" key="1">
    <source>
        <dbReference type="EMBL" id="EGR30588.1"/>
    </source>
</evidence>
<proteinExistence type="predicted"/>
<dbReference type="InParanoid" id="G0QW17"/>
<dbReference type="GeneID" id="14906702"/>
<accession>G0QW17</accession>
<dbReference type="RefSeq" id="XP_004032175.1">
    <property type="nucleotide sequence ID" value="XM_004032127.1"/>
</dbReference>
<organism evidence="1 2">
    <name type="scientific">Ichthyophthirius multifiliis</name>
    <name type="common">White spot disease agent</name>
    <name type="synonym">Ich</name>
    <dbReference type="NCBI Taxonomy" id="5932"/>
    <lineage>
        <taxon>Eukaryota</taxon>
        <taxon>Sar</taxon>
        <taxon>Alveolata</taxon>
        <taxon>Ciliophora</taxon>
        <taxon>Intramacronucleata</taxon>
        <taxon>Oligohymenophorea</taxon>
        <taxon>Hymenostomatida</taxon>
        <taxon>Ophryoglenina</taxon>
        <taxon>Ichthyophthirius</taxon>
    </lineage>
</organism>
<keyword evidence="2" id="KW-1185">Reference proteome</keyword>
<name>G0QW17_ICHMU</name>
<gene>
    <name evidence="1" type="ORF">IMG5_128690</name>
</gene>
<protein>
    <recommendedName>
        <fullName evidence="3">FCP1 homology domain-containing protein</fullName>
    </recommendedName>
</protein>
<feature type="non-terminal residue" evidence="1">
    <location>
        <position position="1"/>
    </location>
</feature>
<evidence type="ECO:0008006" key="3">
    <source>
        <dbReference type="Google" id="ProtNLM"/>
    </source>
</evidence>
<evidence type="ECO:0000313" key="2">
    <source>
        <dbReference type="Proteomes" id="UP000008983"/>
    </source>
</evidence>